<proteinExistence type="predicted"/>
<keyword evidence="2" id="KW-1185">Reference proteome</keyword>
<evidence type="ECO:0000313" key="2">
    <source>
        <dbReference type="Proteomes" id="UP000244168"/>
    </source>
</evidence>
<name>A0A2T5J499_9SPHI</name>
<comment type="caution">
    <text evidence="1">The sequence shown here is derived from an EMBL/GenBank/DDBJ whole genome shotgun (WGS) entry which is preliminary data.</text>
</comment>
<dbReference type="OrthoDB" id="798861at2"/>
<dbReference type="EMBL" id="QAOQ01000017">
    <property type="protein sequence ID" value="PTQ91836.1"/>
    <property type="molecule type" value="Genomic_DNA"/>
</dbReference>
<reference evidence="1 2" key="1">
    <citation type="submission" date="2018-04" db="EMBL/GenBank/DDBJ databases">
        <title>Genomic Encyclopedia of Archaeal and Bacterial Type Strains, Phase II (KMG-II): from individual species to whole genera.</title>
        <authorList>
            <person name="Goeker M."/>
        </authorList>
    </citation>
    <scope>NUCLEOTIDE SEQUENCE [LARGE SCALE GENOMIC DNA]</scope>
    <source>
        <strain evidence="1 2">DSM 26809</strain>
    </source>
</reference>
<evidence type="ECO:0000313" key="1">
    <source>
        <dbReference type="EMBL" id="PTQ91836.1"/>
    </source>
</evidence>
<gene>
    <name evidence="1" type="ORF">C8P68_1179</name>
</gene>
<sequence>MSIKNNIPKWVLREAVTDCHNVHDFAHKYRKPQRFTGRGAEYVDTVMQSHKEDIERRGYTTIAHHDNIMGKILAFIPEYQIQSI</sequence>
<accession>A0A2T5J499</accession>
<dbReference type="RefSeq" id="WP_107831781.1">
    <property type="nucleotide sequence ID" value="NZ_CP160205.1"/>
</dbReference>
<dbReference type="Proteomes" id="UP000244168">
    <property type="component" value="Unassembled WGS sequence"/>
</dbReference>
<organism evidence="1 2">
    <name type="scientific">Mucilaginibacter yixingensis</name>
    <dbReference type="NCBI Taxonomy" id="1295612"/>
    <lineage>
        <taxon>Bacteria</taxon>
        <taxon>Pseudomonadati</taxon>
        <taxon>Bacteroidota</taxon>
        <taxon>Sphingobacteriia</taxon>
        <taxon>Sphingobacteriales</taxon>
        <taxon>Sphingobacteriaceae</taxon>
        <taxon>Mucilaginibacter</taxon>
    </lineage>
</organism>
<dbReference type="AlphaFoldDB" id="A0A2T5J499"/>
<protein>
    <submittedName>
        <fullName evidence="1">Uncharacterized protein</fullName>
    </submittedName>
</protein>